<feature type="signal peptide" evidence="1">
    <location>
        <begin position="1"/>
        <end position="21"/>
    </location>
</feature>
<dbReference type="RefSeq" id="WP_231937334.1">
    <property type="nucleotide sequence ID" value="NZ_FCOK02000072.1"/>
</dbReference>
<feature type="chain" id="PRO_5008502032" evidence="1">
    <location>
        <begin position="22"/>
        <end position="48"/>
    </location>
</feature>
<evidence type="ECO:0000256" key="1">
    <source>
        <dbReference type="SAM" id="SignalP"/>
    </source>
</evidence>
<organism evidence="2 3">
    <name type="scientific">Caballeronia udeis</name>
    <dbReference type="NCBI Taxonomy" id="1232866"/>
    <lineage>
        <taxon>Bacteria</taxon>
        <taxon>Pseudomonadati</taxon>
        <taxon>Pseudomonadota</taxon>
        <taxon>Betaproteobacteria</taxon>
        <taxon>Burkholderiales</taxon>
        <taxon>Burkholderiaceae</taxon>
        <taxon>Caballeronia</taxon>
    </lineage>
</organism>
<reference evidence="2 3" key="1">
    <citation type="submission" date="2016-01" db="EMBL/GenBank/DDBJ databases">
        <authorList>
            <person name="Oliw E.H."/>
        </authorList>
    </citation>
    <scope>NUCLEOTIDE SEQUENCE [LARGE SCALE GENOMIC DNA]</scope>
    <source>
        <strain evidence="2">LMG 27134</strain>
    </source>
</reference>
<sequence>MKKFSMIATSLADFTSSSAFAQGKTRAEVTQEMIDPQQNSLNHITETS</sequence>
<evidence type="ECO:0000313" key="2">
    <source>
        <dbReference type="EMBL" id="SAL64128.1"/>
    </source>
</evidence>
<gene>
    <name evidence="2" type="ORF">AWB69_07208</name>
</gene>
<proteinExistence type="predicted"/>
<keyword evidence="1" id="KW-0732">Signal</keyword>
<evidence type="ECO:0000313" key="3">
    <source>
        <dbReference type="Proteomes" id="UP000054683"/>
    </source>
</evidence>
<dbReference type="Proteomes" id="UP000054683">
    <property type="component" value="Unassembled WGS sequence"/>
</dbReference>
<accession>A0A158J5L0</accession>
<dbReference type="AlphaFoldDB" id="A0A158J5L0"/>
<protein>
    <submittedName>
        <fullName evidence="2">Uncharacterized protein</fullName>
    </submittedName>
</protein>
<name>A0A158J5L0_9BURK</name>
<dbReference type="EMBL" id="FCOK02000072">
    <property type="protein sequence ID" value="SAL64128.1"/>
    <property type="molecule type" value="Genomic_DNA"/>
</dbReference>